<keyword evidence="2" id="KW-1185">Reference proteome</keyword>
<feature type="non-terminal residue" evidence="1">
    <location>
        <position position="315"/>
    </location>
</feature>
<gene>
    <name evidence="1" type="ORF">DHETER_LOCUS14427</name>
</gene>
<name>A0ACA9QGH6_9GLOM</name>
<evidence type="ECO:0000313" key="1">
    <source>
        <dbReference type="EMBL" id="CAG8747370.1"/>
    </source>
</evidence>
<reference evidence="1" key="1">
    <citation type="submission" date="2021-06" db="EMBL/GenBank/DDBJ databases">
        <authorList>
            <person name="Kallberg Y."/>
            <person name="Tangrot J."/>
            <person name="Rosling A."/>
        </authorList>
    </citation>
    <scope>NUCLEOTIDE SEQUENCE</scope>
    <source>
        <strain evidence="1">IL203A</strain>
    </source>
</reference>
<feature type="non-terminal residue" evidence="1">
    <location>
        <position position="1"/>
    </location>
</feature>
<protein>
    <submittedName>
        <fullName evidence="1">5948_t:CDS:1</fullName>
    </submittedName>
</protein>
<organism evidence="1 2">
    <name type="scientific">Dentiscutata heterogama</name>
    <dbReference type="NCBI Taxonomy" id="1316150"/>
    <lineage>
        <taxon>Eukaryota</taxon>
        <taxon>Fungi</taxon>
        <taxon>Fungi incertae sedis</taxon>
        <taxon>Mucoromycota</taxon>
        <taxon>Glomeromycotina</taxon>
        <taxon>Glomeromycetes</taxon>
        <taxon>Diversisporales</taxon>
        <taxon>Gigasporaceae</taxon>
        <taxon>Dentiscutata</taxon>
    </lineage>
</organism>
<accession>A0ACA9QGH6</accession>
<proteinExistence type="predicted"/>
<sequence>LVQEAKLASSSNVAANASKAGVRTSSTLSKTSQTNPSTSKVSKGKEASTRIKLSTESKAKEIDPKLQARPDTNIFDEILGLNTAKPVKSVTKTVKKDQQKPTAVVKIAAEKQDPLMIVGTSKSSSEVIEDGGSSVVKKEQENGQSLTIKEAKKDIKVTISKKRKRVTFAPDNMLTQVKIFEEEYDEMEGEFSAANTPHQFGNARDLDRNEGLTAFKRVRKAPAIQWYTAPMLDLTNKKIIKPATVESDEARIQEERERQILETIYITSDQVPFSPAEPDENIQQNRSNITSQEIILSAESDEEDIEDDTGDNDSE</sequence>
<comment type="caution">
    <text evidence="1">The sequence shown here is derived from an EMBL/GenBank/DDBJ whole genome shotgun (WGS) entry which is preliminary data.</text>
</comment>
<dbReference type="EMBL" id="CAJVPU010044274">
    <property type="protein sequence ID" value="CAG8747370.1"/>
    <property type="molecule type" value="Genomic_DNA"/>
</dbReference>
<dbReference type="Proteomes" id="UP000789702">
    <property type="component" value="Unassembled WGS sequence"/>
</dbReference>
<evidence type="ECO:0000313" key="2">
    <source>
        <dbReference type="Proteomes" id="UP000789702"/>
    </source>
</evidence>